<keyword evidence="1" id="KW-1133">Transmembrane helix</keyword>
<evidence type="ECO:0000313" key="3">
    <source>
        <dbReference type="Proteomes" id="UP000094769"/>
    </source>
</evidence>
<comment type="caution">
    <text evidence="2">The sequence shown here is derived from an EMBL/GenBank/DDBJ whole genome shotgun (WGS) entry which is preliminary data.</text>
</comment>
<feature type="transmembrane region" description="Helical" evidence="1">
    <location>
        <begin position="12"/>
        <end position="32"/>
    </location>
</feature>
<accession>A0A7Z0VHM4</accession>
<evidence type="ECO:0000313" key="2">
    <source>
        <dbReference type="EMBL" id="ODJ85670.1"/>
    </source>
</evidence>
<dbReference type="EMBL" id="MARB01000040">
    <property type="protein sequence ID" value="ODJ85670.1"/>
    <property type="molecule type" value="Genomic_DNA"/>
</dbReference>
<evidence type="ECO:0000256" key="1">
    <source>
        <dbReference type="SAM" id="Phobius"/>
    </source>
</evidence>
<keyword evidence="1" id="KW-0812">Transmembrane</keyword>
<sequence>MNISTFKPSHLRFVNIFLNCMSLLQQLAVVYMKNEKYFAG</sequence>
<dbReference type="AlphaFoldDB" id="A0A7Z0VHM4"/>
<dbReference type="Proteomes" id="UP000094769">
    <property type="component" value="Unassembled WGS sequence"/>
</dbReference>
<protein>
    <submittedName>
        <fullName evidence="2">Uncharacterized protein</fullName>
    </submittedName>
</protein>
<keyword evidence="1" id="KW-0472">Membrane</keyword>
<gene>
    <name evidence="2" type="ORF">CODIS_40930</name>
</gene>
<proteinExistence type="predicted"/>
<name>A0A7Z0VHM4_9GAMM</name>
<organism evidence="2 3">
    <name type="scientific">Candidatus Thiodiazotropha endolucinida</name>
    <dbReference type="NCBI Taxonomy" id="1655433"/>
    <lineage>
        <taxon>Bacteria</taxon>
        <taxon>Pseudomonadati</taxon>
        <taxon>Pseudomonadota</taxon>
        <taxon>Gammaproteobacteria</taxon>
        <taxon>Chromatiales</taxon>
        <taxon>Sedimenticolaceae</taxon>
        <taxon>Candidatus Thiodiazotropha</taxon>
    </lineage>
</organism>
<reference evidence="2 3" key="1">
    <citation type="submission" date="2016-06" db="EMBL/GenBank/DDBJ databases">
        <title>Genome sequence of endosymbiont of Candidatus Endolucinida thiodiazotropha.</title>
        <authorList>
            <person name="Poehlein A."/>
            <person name="Koenig S."/>
            <person name="Heiden S.E."/>
            <person name="Thuermer A."/>
            <person name="Voget S."/>
            <person name="Daniel R."/>
            <person name="Markert S."/>
            <person name="Gros O."/>
            <person name="Schweder T."/>
        </authorList>
    </citation>
    <scope>NUCLEOTIDE SEQUENCE [LARGE SCALE GENOMIC DNA]</scope>
    <source>
        <strain evidence="2 3">COS</strain>
    </source>
</reference>
<keyword evidence="3" id="KW-1185">Reference proteome</keyword>